<evidence type="ECO:0000313" key="2">
    <source>
        <dbReference type="Proteomes" id="UP001175226"/>
    </source>
</evidence>
<gene>
    <name evidence="1" type="ORF">EV421DRAFT_1743260</name>
</gene>
<keyword evidence="2" id="KW-1185">Reference proteome</keyword>
<dbReference type="EMBL" id="JAUEPT010000118">
    <property type="protein sequence ID" value="KAK0431273.1"/>
    <property type="molecule type" value="Genomic_DNA"/>
</dbReference>
<proteinExistence type="predicted"/>
<name>A0AA39IVL5_9AGAR</name>
<comment type="caution">
    <text evidence="1">The sequence shown here is derived from an EMBL/GenBank/DDBJ whole genome shotgun (WGS) entry which is preliminary data.</text>
</comment>
<dbReference type="Proteomes" id="UP001175226">
    <property type="component" value="Unassembled WGS sequence"/>
</dbReference>
<organism evidence="1 2">
    <name type="scientific">Armillaria borealis</name>
    <dbReference type="NCBI Taxonomy" id="47425"/>
    <lineage>
        <taxon>Eukaryota</taxon>
        <taxon>Fungi</taxon>
        <taxon>Dikarya</taxon>
        <taxon>Basidiomycota</taxon>
        <taxon>Agaricomycotina</taxon>
        <taxon>Agaricomycetes</taxon>
        <taxon>Agaricomycetidae</taxon>
        <taxon>Agaricales</taxon>
        <taxon>Marasmiineae</taxon>
        <taxon>Physalacriaceae</taxon>
        <taxon>Armillaria</taxon>
    </lineage>
</organism>
<accession>A0AA39IVL5</accession>
<reference evidence="1" key="1">
    <citation type="submission" date="2023-06" db="EMBL/GenBank/DDBJ databases">
        <authorList>
            <consortium name="Lawrence Berkeley National Laboratory"/>
            <person name="Ahrendt S."/>
            <person name="Sahu N."/>
            <person name="Indic B."/>
            <person name="Wong-Bajracharya J."/>
            <person name="Merenyi Z."/>
            <person name="Ke H.-M."/>
            <person name="Monk M."/>
            <person name="Kocsube S."/>
            <person name="Drula E."/>
            <person name="Lipzen A."/>
            <person name="Balint B."/>
            <person name="Henrissat B."/>
            <person name="Andreopoulos B."/>
            <person name="Martin F.M."/>
            <person name="Harder C.B."/>
            <person name="Rigling D."/>
            <person name="Ford K.L."/>
            <person name="Foster G.D."/>
            <person name="Pangilinan J."/>
            <person name="Papanicolaou A."/>
            <person name="Barry K."/>
            <person name="LaButti K."/>
            <person name="Viragh M."/>
            <person name="Koriabine M."/>
            <person name="Yan M."/>
            <person name="Riley R."/>
            <person name="Champramary S."/>
            <person name="Plett K.L."/>
            <person name="Tsai I.J."/>
            <person name="Slot J."/>
            <person name="Sipos G."/>
            <person name="Plett J."/>
            <person name="Nagy L.G."/>
            <person name="Grigoriev I.V."/>
        </authorList>
    </citation>
    <scope>NUCLEOTIDE SEQUENCE</scope>
    <source>
        <strain evidence="1">FPL87.14</strain>
    </source>
</reference>
<sequence>MAFPSLSIRHAASTMIDQRTPNLKSTLRRAKDSASYFLLWSRGMLMRVVFSTGWDRITGCRTEGMDRLFGSSQTKRRRFLVNTTLTLASLSISTQYERHSPTFSPPQPRSLAGASVIDDAYGTLTYEKVHAHAPSATAIHVRRARRNTVRALPPSDFKAGLGGIMVKGRSAGGIMVSDGGKGLPSESTEVSTEVTGATRMLGVEAPTTTINADRVSIVTIRNVKFINNLARFSDVHPVLPHSGLGKLLHFEQKGLTAHISPGPNLASQTSAPRLLSRNTSLWSASMTPEHMFEASAGRRLEERVAESGRAETTCLWPDEDASPRAKILMSNSSTIQFGFPARVLFSVPVMVRGEFWVFGS</sequence>
<dbReference type="AlphaFoldDB" id="A0AA39IVL5"/>
<protein>
    <submittedName>
        <fullName evidence="1">Uncharacterized protein</fullName>
    </submittedName>
</protein>
<evidence type="ECO:0000313" key="1">
    <source>
        <dbReference type="EMBL" id="KAK0431273.1"/>
    </source>
</evidence>